<evidence type="ECO:0000313" key="3">
    <source>
        <dbReference type="Proteomes" id="UP000238007"/>
    </source>
</evidence>
<feature type="domain" description="KAP NTPase" evidence="1">
    <location>
        <begin position="20"/>
        <end position="99"/>
    </location>
</feature>
<dbReference type="OrthoDB" id="88903at2"/>
<dbReference type="SUPFAM" id="SSF52540">
    <property type="entry name" value="P-loop containing nucleoside triphosphate hydrolases"/>
    <property type="match status" value="1"/>
</dbReference>
<protein>
    <submittedName>
        <fullName evidence="2">KAP-like P-loop domain-containing protein</fullName>
    </submittedName>
</protein>
<dbReference type="RefSeq" id="WP_106357792.1">
    <property type="nucleotide sequence ID" value="NZ_PVTP01000006.1"/>
</dbReference>
<organism evidence="2 3">
    <name type="scientific">Yoonia maritima</name>
    <dbReference type="NCBI Taxonomy" id="1435347"/>
    <lineage>
        <taxon>Bacteria</taxon>
        <taxon>Pseudomonadati</taxon>
        <taxon>Pseudomonadota</taxon>
        <taxon>Alphaproteobacteria</taxon>
        <taxon>Rhodobacterales</taxon>
        <taxon>Paracoccaceae</taxon>
        <taxon>Yoonia</taxon>
    </lineage>
</organism>
<dbReference type="Pfam" id="PF07693">
    <property type="entry name" value="KAP_NTPase"/>
    <property type="match status" value="1"/>
</dbReference>
<reference evidence="2 3" key="1">
    <citation type="submission" date="2018-03" db="EMBL/GenBank/DDBJ databases">
        <title>Genomic Encyclopedia of Archaeal and Bacterial Type Strains, Phase II (KMG-II): from individual species to whole genera.</title>
        <authorList>
            <person name="Goeker M."/>
        </authorList>
    </citation>
    <scope>NUCLEOTIDE SEQUENCE [LARGE SCALE GENOMIC DNA]</scope>
    <source>
        <strain evidence="2 3">DSM 101533</strain>
    </source>
</reference>
<sequence length="106" mass="11976">MDQFRAALTSLTEPNADGTPQKKLVIVIDELDRCRPDYALQLLEVIKHFFATPGIHFVLGTNMQELANSVRARYGAGIDADRYLHKFVQITMPMKQSNNKPSNSQQ</sequence>
<gene>
    <name evidence="2" type="ORF">CLV80_10670</name>
</gene>
<comment type="caution">
    <text evidence="2">The sequence shown here is derived from an EMBL/GenBank/DDBJ whole genome shotgun (WGS) entry which is preliminary data.</text>
</comment>
<evidence type="ECO:0000259" key="1">
    <source>
        <dbReference type="Pfam" id="PF07693"/>
    </source>
</evidence>
<dbReference type="InterPro" id="IPR011646">
    <property type="entry name" value="KAP_P-loop"/>
</dbReference>
<accession>A0A2T0VYD2</accession>
<dbReference type="Proteomes" id="UP000238007">
    <property type="component" value="Unassembled WGS sequence"/>
</dbReference>
<keyword evidence="3" id="KW-1185">Reference proteome</keyword>
<dbReference type="AlphaFoldDB" id="A0A2T0VYD2"/>
<name>A0A2T0VYD2_9RHOB</name>
<dbReference type="EMBL" id="PVTP01000006">
    <property type="protein sequence ID" value="PRY77226.1"/>
    <property type="molecule type" value="Genomic_DNA"/>
</dbReference>
<evidence type="ECO:0000313" key="2">
    <source>
        <dbReference type="EMBL" id="PRY77226.1"/>
    </source>
</evidence>
<proteinExistence type="predicted"/>
<dbReference type="InterPro" id="IPR027417">
    <property type="entry name" value="P-loop_NTPase"/>
</dbReference>